<feature type="chain" id="PRO_5008443702" description="Carboxylic ester hydrolase" evidence="6">
    <location>
        <begin position="19"/>
        <end position="555"/>
    </location>
</feature>
<protein>
    <recommendedName>
        <fullName evidence="6">Carboxylic ester hydrolase</fullName>
        <ecNumber evidence="6">3.1.1.-</ecNumber>
    </recommendedName>
</protein>
<evidence type="ECO:0000256" key="4">
    <source>
        <dbReference type="ARBA" id="ARBA00023157"/>
    </source>
</evidence>
<dbReference type="Gene3D" id="3.40.50.1820">
    <property type="entry name" value="alpha/beta hydrolase"/>
    <property type="match status" value="1"/>
</dbReference>
<accession>A0A194PQT2</accession>
<dbReference type="EMBL" id="KQ459602">
    <property type="protein sequence ID" value="KPI93490.1"/>
    <property type="molecule type" value="Genomic_DNA"/>
</dbReference>
<sequence>MLKFILLVVFIIVGRGDANEGWLVNTDQGPVRGYKATGDDVFVFYGIPYATAPTGPNKYKAPLPAPTWSEPFEAVNRNIICPQMSNVYMVHQNGSQVEDCLVANIYVPGTKQDNLPVVAQVHGGGYQIGYGDFATVKNLMKEKPMIIVNFNYRLGPHGFLCLGTPDAPGNAGMKDQVALLRWIQRNIANFGGNPKDVTINGASAGASAVDLLMLSPTTKGLFNKVIPESGPNLAAFSVQGNPLENAKRYAKMLNFTGNVDDIYILEEFYKTISNEVLHSGNVLFEKDSTFIFSPCVERDVGEEMFLDDSPYNILKNGRQHKVPMLYGFAEMEGLIRIALYDMWKDDMNVNFADYLPGDLHFETEAERKNVAERVKRFYFGREPINDETIFRYIDYYTDVFFAYGTVRSVRLQVESGNNNIYLYQYDFVDDTMPYIPHTELRGADHCAQSAGIFDGSLQEPSEENLTKDFKGMKQIMRKMWANFITTGKPIPEDSDLPNWPPAKANGGPHMRIDKFMRLRGPLLQQRVLFWDEIYDKYYKSPSAPPTPPPKQKSEL</sequence>
<evidence type="ECO:0000259" key="7">
    <source>
        <dbReference type="Pfam" id="PF00135"/>
    </source>
</evidence>
<dbReference type="PANTHER" id="PTHR11559">
    <property type="entry name" value="CARBOXYLESTERASE"/>
    <property type="match status" value="1"/>
</dbReference>
<keyword evidence="2" id="KW-0719">Serine esterase</keyword>
<evidence type="ECO:0000256" key="6">
    <source>
        <dbReference type="RuleBase" id="RU361235"/>
    </source>
</evidence>
<dbReference type="GO" id="GO:0052689">
    <property type="term" value="F:carboxylic ester hydrolase activity"/>
    <property type="evidence" value="ECO:0007669"/>
    <property type="project" value="UniProtKB-KW"/>
</dbReference>
<evidence type="ECO:0000313" key="9">
    <source>
        <dbReference type="Proteomes" id="UP000053268"/>
    </source>
</evidence>
<keyword evidence="6" id="KW-0732">Signal</keyword>
<organism evidence="8 9">
    <name type="scientific">Papilio xuthus</name>
    <name type="common">Asian swallowtail butterfly</name>
    <dbReference type="NCBI Taxonomy" id="66420"/>
    <lineage>
        <taxon>Eukaryota</taxon>
        <taxon>Metazoa</taxon>
        <taxon>Ecdysozoa</taxon>
        <taxon>Arthropoda</taxon>
        <taxon>Hexapoda</taxon>
        <taxon>Insecta</taxon>
        <taxon>Pterygota</taxon>
        <taxon>Neoptera</taxon>
        <taxon>Endopterygota</taxon>
        <taxon>Lepidoptera</taxon>
        <taxon>Glossata</taxon>
        <taxon>Ditrysia</taxon>
        <taxon>Papilionoidea</taxon>
        <taxon>Papilionidae</taxon>
        <taxon>Papilioninae</taxon>
        <taxon>Papilio</taxon>
    </lineage>
</organism>
<dbReference type="InterPro" id="IPR002018">
    <property type="entry name" value="CarbesteraseB"/>
</dbReference>
<dbReference type="SUPFAM" id="SSF53474">
    <property type="entry name" value="alpha/beta-Hydrolases"/>
    <property type="match status" value="1"/>
</dbReference>
<dbReference type="AlphaFoldDB" id="A0A194PQT2"/>
<evidence type="ECO:0000256" key="5">
    <source>
        <dbReference type="ARBA" id="ARBA00023180"/>
    </source>
</evidence>
<dbReference type="InterPro" id="IPR050309">
    <property type="entry name" value="Type-B_Carboxylest/Lipase"/>
</dbReference>
<evidence type="ECO:0000256" key="3">
    <source>
        <dbReference type="ARBA" id="ARBA00022801"/>
    </source>
</evidence>
<keyword evidence="5" id="KW-0325">Glycoprotein</keyword>
<dbReference type="EC" id="3.1.1.-" evidence="6"/>
<dbReference type="Proteomes" id="UP000053268">
    <property type="component" value="Unassembled WGS sequence"/>
</dbReference>
<dbReference type="InterPro" id="IPR019826">
    <property type="entry name" value="Carboxylesterase_B_AS"/>
</dbReference>
<keyword evidence="9" id="KW-1185">Reference proteome</keyword>
<dbReference type="PROSITE" id="PS00122">
    <property type="entry name" value="CARBOXYLESTERASE_B_1"/>
    <property type="match status" value="1"/>
</dbReference>
<keyword evidence="4" id="KW-1015">Disulfide bond</keyword>
<keyword evidence="3 6" id="KW-0378">Hydrolase</keyword>
<evidence type="ECO:0000256" key="1">
    <source>
        <dbReference type="ARBA" id="ARBA00005964"/>
    </source>
</evidence>
<gene>
    <name evidence="8" type="ORF">RR46_10750</name>
</gene>
<dbReference type="InterPro" id="IPR029058">
    <property type="entry name" value="AB_hydrolase_fold"/>
</dbReference>
<name>A0A194PQT2_PAPXU</name>
<proteinExistence type="inferred from homology"/>
<feature type="domain" description="Carboxylesterase type B" evidence="7">
    <location>
        <begin position="24"/>
        <end position="530"/>
    </location>
</feature>
<evidence type="ECO:0000313" key="8">
    <source>
        <dbReference type="EMBL" id="KPI93490.1"/>
    </source>
</evidence>
<comment type="similarity">
    <text evidence="1 6">Belongs to the type-B carboxylesterase/lipase family.</text>
</comment>
<dbReference type="Pfam" id="PF00135">
    <property type="entry name" value="COesterase"/>
    <property type="match status" value="1"/>
</dbReference>
<feature type="signal peptide" evidence="6">
    <location>
        <begin position="1"/>
        <end position="18"/>
    </location>
</feature>
<dbReference type="STRING" id="66420.A0A194PQT2"/>
<reference evidence="8 9" key="1">
    <citation type="journal article" date="2015" name="Nat. Commun.">
        <title>Outbred genome sequencing and CRISPR/Cas9 gene editing in butterflies.</title>
        <authorList>
            <person name="Li X."/>
            <person name="Fan D."/>
            <person name="Zhang W."/>
            <person name="Liu G."/>
            <person name="Zhang L."/>
            <person name="Zhao L."/>
            <person name="Fang X."/>
            <person name="Chen L."/>
            <person name="Dong Y."/>
            <person name="Chen Y."/>
            <person name="Ding Y."/>
            <person name="Zhao R."/>
            <person name="Feng M."/>
            <person name="Zhu Y."/>
            <person name="Feng Y."/>
            <person name="Jiang X."/>
            <person name="Zhu D."/>
            <person name="Xiang H."/>
            <person name="Feng X."/>
            <person name="Li S."/>
            <person name="Wang J."/>
            <person name="Zhang G."/>
            <person name="Kronforst M.R."/>
            <person name="Wang W."/>
        </authorList>
    </citation>
    <scope>NUCLEOTIDE SEQUENCE [LARGE SCALE GENOMIC DNA]</scope>
    <source>
        <strain evidence="8">Ya'a_city_454_Px</strain>
        <tissue evidence="8">Whole body</tissue>
    </source>
</reference>
<evidence type="ECO:0000256" key="2">
    <source>
        <dbReference type="ARBA" id="ARBA00022487"/>
    </source>
</evidence>